<dbReference type="Proteomes" id="UP001626550">
    <property type="component" value="Unassembled WGS sequence"/>
</dbReference>
<name>A0ABD2Q4B9_9PLAT</name>
<proteinExistence type="predicted"/>
<dbReference type="EMBL" id="JBJKFK010000996">
    <property type="protein sequence ID" value="KAL3314449.1"/>
    <property type="molecule type" value="Genomic_DNA"/>
</dbReference>
<sequence>MLKCLSLFALLCVVFSATIPNDEQVECALFHKQLSFAECLGKTSSAVEKMIELLTCTKTQMTHLVNCFDCKLPEEMNRQDLVNYILVDIKNRIVYLNSIYSLIRKAPRAQALPYLVSESNFGFLAYKNDTAKILSDCVNFLKAGPHSLTNACASEIEAFHTIQ</sequence>
<feature type="chain" id="PRO_5044867002" evidence="1">
    <location>
        <begin position="17"/>
        <end position="163"/>
    </location>
</feature>
<protein>
    <submittedName>
        <fullName evidence="2">Uncharacterized protein</fullName>
    </submittedName>
</protein>
<evidence type="ECO:0000313" key="2">
    <source>
        <dbReference type="EMBL" id="KAL3314449.1"/>
    </source>
</evidence>
<keyword evidence="1" id="KW-0732">Signal</keyword>
<comment type="caution">
    <text evidence="2">The sequence shown here is derived from an EMBL/GenBank/DDBJ whole genome shotgun (WGS) entry which is preliminary data.</text>
</comment>
<feature type="signal peptide" evidence="1">
    <location>
        <begin position="1"/>
        <end position="16"/>
    </location>
</feature>
<organism evidence="2 3">
    <name type="scientific">Cichlidogyrus casuarinus</name>
    <dbReference type="NCBI Taxonomy" id="1844966"/>
    <lineage>
        <taxon>Eukaryota</taxon>
        <taxon>Metazoa</taxon>
        <taxon>Spiralia</taxon>
        <taxon>Lophotrochozoa</taxon>
        <taxon>Platyhelminthes</taxon>
        <taxon>Monogenea</taxon>
        <taxon>Monopisthocotylea</taxon>
        <taxon>Dactylogyridea</taxon>
        <taxon>Ancyrocephalidae</taxon>
        <taxon>Cichlidogyrus</taxon>
    </lineage>
</organism>
<accession>A0ABD2Q4B9</accession>
<dbReference type="AlphaFoldDB" id="A0ABD2Q4B9"/>
<keyword evidence="3" id="KW-1185">Reference proteome</keyword>
<evidence type="ECO:0000313" key="3">
    <source>
        <dbReference type="Proteomes" id="UP001626550"/>
    </source>
</evidence>
<evidence type="ECO:0000256" key="1">
    <source>
        <dbReference type="SAM" id="SignalP"/>
    </source>
</evidence>
<reference evidence="2 3" key="1">
    <citation type="submission" date="2024-11" db="EMBL/GenBank/DDBJ databases">
        <title>Adaptive evolution of stress response genes in parasites aligns with host niche diversity.</title>
        <authorList>
            <person name="Hahn C."/>
            <person name="Resl P."/>
        </authorList>
    </citation>
    <scope>NUCLEOTIDE SEQUENCE [LARGE SCALE GENOMIC DNA]</scope>
    <source>
        <strain evidence="2">EGGRZ-B1_66</strain>
        <tissue evidence="2">Body</tissue>
    </source>
</reference>
<gene>
    <name evidence="2" type="ORF">Ciccas_006933</name>
</gene>